<keyword evidence="6" id="KW-0812">Transmembrane</keyword>
<name>A0A1Y2HZE4_9FUNG</name>
<proteinExistence type="inferred from homology"/>
<dbReference type="GO" id="GO:0009003">
    <property type="term" value="F:signal peptidase activity"/>
    <property type="evidence" value="ECO:0007669"/>
    <property type="project" value="UniProtKB-EC"/>
</dbReference>
<reference evidence="15 16" key="1">
    <citation type="submission" date="2016-07" db="EMBL/GenBank/DDBJ databases">
        <title>Pervasive Adenine N6-methylation of Active Genes in Fungi.</title>
        <authorList>
            <consortium name="DOE Joint Genome Institute"/>
            <person name="Mondo S.J."/>
            <person name="Dannebaum R.O."/>
            <person name="Kuo R.C."/>
            <person name="Labutti K."/>
            <person name="Haridas S."/>
            <person name="Kuo A."/>
            <person name="Salamov A."/>
            <person name="Ahrendt S.R."/>
            <person name="Lipzen A."/>
            <person name="Sullivan W."/>
            <person name="Andreopoulos W.B."/>
            <person name="Clum A."/>
            <person name="Lindquist E."/>
            <person name="Daum C."/>
            <person name="Ramamoorthy G.K."/>
            <person name="Gryganskyi A."/>
            <person name="Culley D."/>
            <person name="Magnuson J.K."/>
            <person name="James T.Y."/>
            <person name="O'Malley M.A."/>
            <person name="Stajich J.E."/>
            <person name="Spatafora J.W."/>
            <person name="Visel A."/>
            <person name="Grigoriev I.V."/>
        </authorList>
    </citation>
    <scope>NUCLEOTIDE SEQUENCE [LARGE SCALE GENOMIC DNA]</scope>
    <source>
        <strain evidence="15 16">PL171</strain>
    </source>
</reference>
<dbReference type="InterPro" id="IPR036286">
    <property type="entry name" value="LexA/Signal_pep-like_sf"/>
</dbReference>
<dbReference type="PROSITE" id="PS00761">
    <property type="entry name" value="SPASE_I_3"/>
    <property type="match status" value="1"/>
</dbReference>
<dbReference type="Gene3D" id="2.10.109.10">
    <property type="entry name" value="Umud Fragment, subunit A"/>
    <property type="match status" value="1"/>
</dbReference>
<organism evidence="15 16">
    <name type="scientific">Catenaria anguillulae PL171</name>
    <dbReference type="NCBI Taxonomy" id="765915"/>
    <lineage>
        <taxon>Eukaryota</taxon>
        <taxon>Fungi</taxon>
        <taxon>Fungi incertae sedis</taxon>
        <taxon>Blastocladiomycota</taxon>
        <taxon>Blastocladiomycetes</taxon>
        <taxon>Blastocladiales</taxon>
        <taxon>Catenariaceae</taxon>
        <taxon>Catenaria</taxon>
    </lineage>
</organism>
<accession>A0A1Y2HZE4</accession>
<dbReference type="PANTHER" id="PTHR10806">
    <property type="entry name" value="SIGNAL PEPTIDASE COMPLEX CATALYTIC SUBUNIT SEC11"/>
    <property type="match status" value="1"/>
</dbReference>
<evidence type="ECO:0000256" key="14">
    <source>
        <dbReference type="RuleBase" id="RU362047"/>
    </source>
</evidence>
<dbReference type="OrthoDB" id="10257561at2759"/>
<dbReference type="AlphaFoldDB" id="A0A1Y2HZE4"/>
<evidence type="ECO:0000256" key="10">
    <source>
        <dbReference type="ARBA" id="ARBA00022989"/>
    </source>
</evidence>
<comment type="similarity">
    <text evidence="3 14">Belongs to the peptidase S26B family.</text>
</comment>
<dbReference type="InterPro" id="IPR019533">
    <property type="entry name" value="Peptidase_S26"/>
</dbReference>
<comment type="subcellular location">
    <subcellularLocation>
        <location evidence="2">Endoplasmic reticulum membrane</location>
        <topology evidence="2">Single-pass type II membrane protein</topology>
    </subcellularLocation>
</comment>
<evidence type="ECO:0000256" key="4">
    <source>
        <dbReference type="ARBA" id="ARBA00013208"/>
    </source>
</evidence>
<dbReference type="InterPro" id="IPR001733">
    <property type="entry name" value="Peptidase_S26B"/>
</dbReference>
<evidence type="ECO:0000256" key="1">
    <source>
        <dbReference type="ARBA" id="ARBA00000677"/>
    </source>
</evidence>
<evidence type="ECO:0000256" key="3">
    <source>
        <dbReference type="ARBA" id="ARBA00011035"/>
    </source>
</evidence>
<dbReference type="GO" id="GO:0006465">
    <property type="term" value="P:signal peptide processing"/>
    <property type="evidence" value="ECO:0007669"/>
    <property type="project" value="UniProtKB-UniRule"/>
</dbReference>
<evidence type="ECO:0000256" key="11">
    <source>
        <dbReference type="ARBA" id="ARBA00023136"/>
    </source>
</evidence>
<evidence type="ECO:0000256" key="7">
    <source>
        <dbReference type="ARBA" id="ARBA00022801"/>
    </source>
</evidence>
<protein>
    <recommendedName>
        <fullName evidence="5 14">Signal peptidase complex catalytic subunit SEC11</fullName>
        <ecNumber evidence="4 14">3.4.21.89</ecNumber>
    </recommendedName>
</protein>
<dbReference type="Proteomes" id="UP000193411">
    <property type="component" value="Unassembled WGS sequence"/>
</dbReference>
<comment type="subunit">
    <text evidence="13">Component of the signal peptidase complex (SPC) composed of a catalytic subunit SEC11 and three accessory subunits SPC1, SPC2 and SPC3. The complex induces a local thinning of the ER membrane which is used to measure the length of the signal peptide (SP) h-region of protein substrates. This ensures the selectivity of the complex towards h-regions shorter than 18-20 amino acids. SPC associates with the translocon complex.</text>
</comment>
<dbReference type="NCBIfam" id="TIGR02228">
    <property type="entry name" value="sigpep_I_arch"/>
    <property type="match status" value="1"/>
</dbReference>
<evidence type="ECO:0000313" key="15">
    <source>
        <dbReference type="EMBL" id="ORZ39986.1"/>
    </source>
</evidence>
<evidence type="ECO:0000256" key="5">
    <source>
        <dbReference type="ARBA" id="ARBA00019685"/>
    </source>
</evidence>
<dbReference type="EMBL" id="MCFL01000004">
    <property type="protein sequence ID" value="ORZ39986.1"/>
    <property type="molecule type" value="Genomic_DNA"/>
</dbReference>
<dbReference type="CDD" id="cd06530">
    <property type="entry name" value="S26_SPase_I"/>
    <property type="match status" value="1"/>
</dbReference>
<dbReference type="STRING" id="765915.A0A1Y2HZE4"/>
<gene>
    <name evidence="15" type="ORF">BCR44DRAFT_1426043</name>
</gene>
<keyword evidence="8 14" id="KW-0256">Endoplasmic reticulum</keyword>
<keyword evidence="7 14" id="KW-0378">Hydrolase</keyword>
<keyword evidence="14" id="KW-0645">Protease</keyword>
<dbReference type="SUPFAM" id="SSF51306">
    <property type="entry name" value="LexA/Signal peptidase"/>
    <property type="match status" value="1"/>
</dbReference>
<keyword evidence="10" id="KW-1133">Transmembrane helix</keyword>
<keyword evidence="16" id="KW-1185">Reference proteome</keyword>
<evidence type="ECO:0000256" key="12">
    <source>
        <dbReference type="ARBA" id="ARBA00045533"/>
    </source>
</evidence>
<keyword evidence="9" id="KW-0735">Signal-anchor</keyword>
<comment type="caution">
    <text evidence="15">The sequence shown here is derived from an EMBL/GenBank/DDBJ whole genome shotgun (WGS) entry which is preliminary data.</text>
</comment>
<keyword evidence="11" id="KW-0472">Membrane</keyword>
<evidence type="ECO:0000313" key="16">
    <source>
        <dbReference type="Proteomes" id="UP000193411"/>
    </source>
</evidence>
<evidence type="ECO:0000256" key="6">
    <source>
        <dbReference type="ARBA" id="ARBA00022692"/>
    </source>
</evidence>
<evidence type="ECO:0000256" key="2">
    <source>
        <dbReference type="ARBA" id="ARBA00004648"/>
    </source>
</evidence>
<comment type="catalytic activity">
    <reaction evidence="1 14">
        <text>Cleavage of hydrophobic, N-terminal signal or leader sequences from secreted and periplasmic proteins.</text>
        <dbReference type="EC" id="3.4.21.89"/>
    </reaction>
</comment>
<evidence type="ECO:0000256" key="13">
    <source>
        <dbReference type="ARBA" id="ARBA00047037"/>
    </source>
</evidence>
<dbReference type="InterPro" id="IPR019758">
    <property type="entry name" value="Pept_S26A_signal_pept_1_CS"/>
</dbReference>
<dbReference type="PRINTS" id="PR00728">
    <property type="entry name" value="SIGNALPTASE"/>
</dbReference>
<evidence type="ECO:0000256" key="9">
    <source>
        <dbReference type="ARBA" id="ARBA00022968"/>
    </source>
</evidence>
<sequence>MVWKGLSVATNSEAPIVVVLTESMEPAFYRGDLLFLHNPNRTLDVGEIIVYKLANKEIPIVHRIVNVHTDSKENKQHILTKGDNNNADDRGIFAESQRGKLWLSRDEVMGVVGGYVPSVGYLTIMMNDYPQLKFVLLGSLALFALFTRE</sequence>
<dbReference type="PANTHER" id="PTHR10806:SF6">
    <property type="entry name" value="SIGNAL PEPTIDASE COMPLEX CATALYTIC SUBUNIT SEC11"/>
    <property type="match status" value="1"/>
</dbReference>
<dbReference type="GO" id="GO:0004252">
    <property type="term" value="F:serine-type endopeptidase activity"/>
    <property type="evidence" value="ECO:0007669"/>
    <property type="project" value="InterPro"/>
</dbReference>
<dbReference type="EC" id="3.4.21.89" evidence="4 14"/>
<comment type="function">
    <text evidence="12">Catalytic component of the signal peptidase complex (SPC) which catalyzes the cleavage of N-terminal signal sequences from nascent proteins as they are translocated into the lumen of the endoplasmic reticulum. Specifically cleaves N-terminal signal peptides that contain a hydrophobic alpha-helix (h-region) shorter than 18-20 amino acids.</text>
</comment>
<evidence type="ECO:0000256" key="8">
    <source>
        <dbReference type="ARBA" id="ARBA00022824"/>
    </source>
</evidence>
<dbReference type="GO" id="GO:0005787">
    <property type="term" value="C:signal peptidase complex"/>
    <property type="evidence" value="ECO:0007669"/>
    <property type="project" value="TreeGrafter"/>
</dbReference>